<dbReference type="Proteomes" id="UP001050691">
    <property type="component" value="Unassembled WGS sequence"/>
</dbReference>
<dbReference type="PANTHER" id="PTHR16291:SF0">
    <property type="entry name" value="NUCLEAR CAP-BINDING PROTEIN SUBUNIT 3"/>
    <property type="match status" value="1"/>
</dbReference>
<reference evidence="2" key="1">
    <citation type="submission" date="2021-10" db="EMBL/GenBank/DDBJ databases">
        <title>De novo Genome Assembly of Clathrus columnatus (Basidiomycota, Fungi) Using Illumina and Nanopore Sequence Data.</title>
        <authorList>
            <person name="Ogiso-Tanaka E."/>
            <person name="Itagaki H."/>
            <person name="Hosoya T."/>
            <person name="Hosaka K."/>
        </authorList>
    </citation>
    <scope>NUCLEOTIDE SEQUENCE</scope>
    <source>
        <strain evidence="2">MO-923</strain>
    </source>
</reference>
<proteinExistence type="predicted"/>
<gene>
    <name evidence="2" type="ORF">Clacol_001891</name>
</gene>
<feature type="region of interest" description="Disordered" evidence="1">
    <location>
        <begin position="310"/>
        <end position="370"/>
    </location>
</feature>
<dbReference type="PANTHER" id="PTHR16291">
    <property type="entry name" value="NUCLEAR CAP-BINDING PROTEIN SUBUNIT 3"/>
    <property type="match status" value="1"/>
</dbReference>
<dbReference type="Pfam" id="PF10309">
    <property type="entry name" value="NCBP3"/>
    <property type="match status" value="1"/>
</dbReference>
<accession>A0AAV5A508</accession>
<sequence length="431" mass="49680">MDDETSFADPLSYDDDVPYEEQIEPMTLKSDDLKQRIGSRIYLLEDALTKKRKRLTDDVQEVQEEQELDETIIEEDMAGRIYRPNALLLHGPAISQMPTNKVFAYATHFDAQPIGLEWVDDQTCILVFPTRKSALHAWDVLLRPSTSILTSEEQMQLDNMDQSLRVAHSLPLALYPADERISSALGTSKLELSKKPIQIRWAQKTDVKERGARNKSQFYKRFGETAGKPANRFPPGYQPDDTRRNGRDDKGIAQLDAELDQFLGEDDAVTDSLKGRIGGRKGLDPDEQRKRLDDELDRFLAGEEVEPDAEVDIEPRTGRNSDRTLSLLERTGRRRSASPRRKGFNRQPVRRQQPRDEHGRDRVKTDSNGRWLHNAEIADRRRRMDYDSSAYGMRAWGDDNDTSFKRPSKKFKKNVDDLDRELDEFGERDQL</sequence>
<evidence type="ECO:0000313" key="2">
    <source>
        <dbReference type="EMBL" id="GJJ07686.1"/>
    </source>
</evidence>
<dbReference type="GO" id="GO:0003729">
    <property type="term" value="F:mRNA binding"/>
    <property type="evidence" value="ECO:0007669"/>
    <property type="project" value="InterPro"/>
</dbReference>
<organism evidence="2 3">
    <name type="scientific">Clathrus columnatus</name>
    <dbReference type="NCBI Taxonomy" id="1419009"/>
    <lineage>
        <taxon>Eukaryota</taxon>
        <taxon>Fungi</taxon>
        <taxon>Dikarya</taxon>
        <taxon>Basidiomycota</taxon>
        <taxon>Agaricomycotina</taxon>
        <taxon>Agaricomycetes</taxon>
        <taxon>Phallomycetidae</taxon>
        <taxon>Phallales</taxon>
        <taxon>Clathraceae</taxon>
        <taxon>Clathrus</taxon>
    </lineage>
</organism>
<name>A0AAV5A508_9AGAM</name>
<dbReference type="GO" id="GO:0000340">
    <property type="term" value="F:RNA 7-methylguanosine cap binding"/>
    <property type="evidence" value="ECO:0007669"/>
    <property type="project" value="InterPro"/>
</dbReference>
<dbReference type="EMBL" id="BPWL01000002">
    <property type="protein sequence ID" value="GJJ07686.1"/>
    <property type="molecule type" value="Genomic_DNA"/>
</dbReference>
<comment type="caution">
    <text evidence="2">The sequence shown here is derived from an EMBL/GenBank/DDBJ whole genome shotgun (WGS) entry which is preliminary data.</text>
</comment>
<dbReference type="AlphaFoldDB" id="A0AAV5A508"/>
<dbReference type="InterPro" id="IPR019416">
    <property type="entry name" value="NCBP3"/>
</dbReference>
<dbReference type="GO" id="GO:0005634">
    <property type="term" value="C:nucleus"/>
    <property type="evidence" value="ECO:0007669"/>
    <property type="project" value="TreeGrafter"/>
</dbReference>
<evidence type="ECO:0000313" key="3">
    <source>
        <dbReference type="Proteomes" id="UP001050691"/>
    </source>
</evidence>
<protein>
    <submittedName>
        <fullName evidence="2">Uncharacterized protein</fullName>
    </submittedName>
</protein>
<evidence type="ECO:0000256" key="1">
    <source>
        <dbReference type="SAM" id="MobiDB-lite"/>
    </source>
</evidence>
<feature type="compositionally biased region" description="Basic and acidic residues" evidence="1">
    <location>
        <begin position="353"/>
        <end position="367"/>
    </location>
</feature>
<feature type="region of interest" description="Disordered" evidence="1">
    <location>
        <begin position="221"/>
        <end position="248"/>
    </location>
</feature>
<feature type="compositionally biased region" description="Basic and acidic residues" evidence="1">
    <location>
        <begin position="313"/>
        <end position="322"/>
    </location>
</feature>
<keyword evidence="3" id="KW-1185">Reference proteome</keyword>
<feature type="compositionally biased region" description="Basic residues" evidence="1">
    <location>
        <begin position="332"/>
        <end position="344"/>
    </location>
</feature>